<reference evidence="7" key="1">
    <citation type="submission" date="2015-04" db="EMBL/GenBank/DDBJ databases">
        <title>The genome sequence of the plant pathogenic Rhizarian Plasmodiophora brassicae reveals insights in its biotrophic life cycle and the origin of chitin synthesis.</title>
        <authorList>
            <person name="Schwelm A."/>
            <person name="Fogelqvist J."/>
            <person name="Knaust A."/>
            <person name="Julke S."/>
            <person name="Lilja T."/>
            <person name="Dhandapani V."/>
            <person name="Bonilla-Rosso G."/>
            <person name="Karlsson M."/>
            <person name="Shevchenko A."/>
            <person name="Choi S.R."/>
            <person name="Kim H.G."/>
            <person name="Park J.Y."/>
            <person name="Lim Y.P."/>
            <person name="Ludwig-Muller J."/>
            <person name="Dixelius C."/>
        </authorList>
    </citation>
    <scope>NUCLEOTIDE SEQUENCE</scope>
    <source>
        <tissue evidence="7">Potato root galls</tissue>
    </source>
</reference>
<dbReference type="SUPFAM" id="SSF54928">
    <property type="entry name" value="RNA-binding domain, RBD"/>
    <property type="match status" value="1"/>
</dbReference>
<keyword evidence="4" id="KW-0694">RNA-binding</keyword>
<dbReference type="GO" id="GO:0005686">
    <property type="term" value="C:U2 snRNP"/>
    <property type="evidence" value="ECO:0007669"/>
    <property type="project" value="TreeGrafter"/>
</dbReference>
<dbReference type="InterPro" id="IPR034393">
    <property type="entry name" value="TatSF1-like"/>
</dbReference>
<dbReference type="GO" id="GO:0005684">
    <property type="term" value="C:U2-type spliceosomal complex"/>
    <property type="evidence" value="ECO:0007669"/>
    <property type="project" value="TreeGrafter"/>
</dbReference>
<dbReference type="InterPro" id="IPR012677">
    <property type="entry name" value="Nucleotide-bd_a/b_plait_sf"/>
</dbReference>
<protein>
    <recommendedName>
        <fullName evidence="8">RRM domain-containing protein</fullName>
    </recommendedName>
</protein>
<keyword evidence="2" id="KW-0507">mRNA processing</keyword>
<feature type="region of interest" description="Disordered" evidence="6">
    <location>
        <begin position="1"/>
        <end position="40"/>
    </location>
</feature>
<evidence type="ECO:0000256" key="1">
    <source>
        <dbReference type="ARBA" id="ARBA00007747"/>
    </source>
</evidence>
<name>A0A0H5R282_9EUKA</name>
<evidence type="ECO:0000256" key="2">
    <source>
        <dbReference type="ARBA" id="ARBA00022664"/>
    </source>
</evidence>
<dbReference type="PANTHER" id="PTHR15608">
    <property type="entry name" value="SPLICING FACTOR U2AF-ASSOCIATED PROTEIN 2"/>
    <property type="match status" value="1"/>
</dbReference>
<organism evidence="7">
    <name type="scientific">Spongospora subterranea</name>
    <dbReference type="NCBI Taxonomy" id="70186"/>
    <lineage>
        <taxon>Eukaryota</taxon>
        <taxon>Sar</taxon>
        <taxon>Rhizaria</taxon>
        <taxon>Endomyxa</taxon>
        <taxon>Phytomyxea</taxon>
        <taxon>Plasmodiophorida</taxon>
        <taxon>Plasmodiophoridae</taxon>
        <taxon>Spongospora</taxon>
    </lineage>
</organism>
<comment type="similarity">
    <text evidence="1">Belongs to the HTATSF1 family.</text>
</comment>
<proteinExistence type="inferred from homology"/>
<keyword evidence="3" id="KW-0677">Repeat</keyword>
<dbReference type="AlphaFoldDB" id="A0A0H5R282"/>
<evidence type="ECO:0000256" key="4">
    <source>
        <dbReference type="ARBA" id="ARBA00022884"/>
    </source>
</evidence>
<dbReference type="GO" id="GO:0003723">
    <property type="term" value="F:RNA binding"/>
    <property type="evidence" value="ECO:0007669"/>
    <property type="project" value="UniProtKB-KW"/>
</dbReference>
<dbReference type="EMBL" id="HACM01001542">
    <property type="protein sequence ID" value="CRZ01984.1"/>
    <property type="molecule type" value="Transcribed_RNA"/>
</dbReference>
<evidence type="ECO:0000256" key="5">
    <source>
        <dbReference type="ARBA" id="ARBA00023187"/>
    </source>
</evidence>
<accession>A0A0H5R282</accession>
<dbReference type="Gene3D" id="3.30.70.330">
    <property type="match status" value="2"/>
</dbReference>
<feature type="compositionally biased region" description="Low complexity" evidence="6">
    <location>
        <begin position="1"/>
        <end position="24"/>
    </location>
</feature>
<evidence type="ECO:0000256" key="6">
    <source>
        <dbReference type="SAM" id="MobiDB-lite"/>
    </source>
</evidence>
<dbReference type="FunFam" id="3.30.70.330:FF:000105">
    <property type="entry name" value="HIV Tat-specific factor 1 homolog"/>
    <property type="match status" value="1"/>
</dbReference>
<evidence type="ECO:0000313" key="7">
    <source>
        <dbReference type="EMBL" id="CRZ01984.1"/>
    </source>
</evidence>
<keyword evidence="5" id="KW-0508">mRNA splicing</keyword>
<evidence type="ECO:0000256" key="3">
    <source>
        <dbReference type="ARBA" id="ARBA00022737"/>
    </source>
</evidence>
<dbReference type="InterPro" id="IPR035979">
    <property type="entry name" value="RBD_domain_sf"/>
</dbReference>
<evidence type="ECO:0008006" key="8">
    <source>
        <dbReference type="Google" id="ProtNLM"/>
    </source>
</evidence>
<sequence length="335" mass="37774">MTGQQQPEQQQPAVAPATTATIAPSDWRYKSGDDEAGPVPWDVVADMPDTTLVRGPFSKDWESLLTVKERKEAKKRKRAKKKPPNSSVYITWDRDPNTGQFADISKDEIIAHFKTIGIIKEDLETNEPMVKVYQDDTGGNKGDAVVHYFQPLSAQTAIEVLNDSMIRPNVTVHVEKAKFNATEAKKTKLLPAQAAVIRRVKQAKIQEMTGWDEDPNRSAGLRIVILKNMFHPSEAIGDNSFYQQLEEEIGLECQRVGGPIEKLTVFKGSPFGAVCIKFKDCAGAEKCIETMDGRWFGEKRVMCEWFDGVTNYKVEESEEDQKKRIEEFGDWLESN</sequence>
<feature type="region of interest" description="Disordered" evidence="6">
    <location>
        <begin position="72"/>
        <end position="92"/>
    </location>
</feature>
<dbReference type="GO" id="GO:0000398">
    <property type="term" value="P:mRNA splicing, via spliceosome"/>
    <property type="evidence" value="ECO:0007669"/>
    <property type="project" value="UniProtKB-ARBA"/>
</dbReference>
<dbReference type="PANTHER" id="PTHR15608:SF0">
    <property type="entry name" value="HIV TAT-SPECIFIC FACTOR 1"/>
    <property type="match status" value="1"/>
</dbReference>
<feature type="compositionally biased region" description="Basic residues" evidence="6">
    <location>
        <begin position="73"/>
        <end position="83"/>
    </location>
</feature>